<dbReference type="EMBL" id="LT671858">
    <property type="protein sequence ID" value="SIM79825.1"/>
    <property type="molecule type" value="Genomic_DNA"/>
</dbReference>
<dbReference type="Pfam" id="PF13802">
    <property type="entry name" value="Gal_mutarotas_2"/>
    <property type="match status" value="1"/>
</dbReference>
<dbReference type="RefSeq" id="WP_148690065.1">
    <property type="nucleotide sequence ID" value="NZ_LT671858.1"/>
</dbReference>
<evidence type="ECO:0000256" key="4">
    <source>
        <dbReference type="RuleBase" id="RU361185"/>
    </source>
</evidence>
<sequence>MDIKSWSNSAYFRYNINNNEPLVSFNDDSEKPVEQNLKDFGIEIRENPDELLLLIPLPLNAHILGLGERAIGMDRKRKKLISKNRDPGGYGRNNDPLYISIPFYFQVVDGKPMGVFVNYPGEIIFDFGVEVYNKTKITVKSNSVEFFIFTGGTPEEILKSYSSLTGKTFLPPKWSIGHAISRYTYYPSDVAVDVVKRYRDFLPVESIYLDIHYMEDYKLFTWNNERFGDGSDFIKRIHEMGVKVIPIVDPSIKAEQNYDIFRRGLGSYVEDSNRDIYTDKMWPGKSVFPDFINRNGQNFWKGEVRSWMKQGVDGIWLDMNEPTILTEDHMFDPESLHRMDDGKMIQHRKVRNAYPYFQSRATYEAMEESGKDPFILSRSGYSGIQKYAAIWTGDNMSTWDDVKLQISIVTNLSISGVAVVGCDLGGFFGSSSPELIAAYYRMALLFPLYRNHKSMDGNDQEVFLLSNRSKTDIETSVHLRYDFLDQIYSVIYLSHKLGTPTVSPVSFQNFRDNESFFIEDEYYLGDNIIYAPQIYENTTERTVYLPEGRWYDFEKEIMLDGSCYFRTENNYPIYVKDNSCFLFRGEAVVIGSGKFTLFFNDRKYEITAESGSVKVSPEGLKAKIIKGRKNTDHE</sequence>
<dbReference type="InterPro" id="IPR030458">
    <property type="entry name" value="Glyco_hydro_31_AS"/>
</dbReference>
<dbReference type="Gene3D" id="2.60.40.1760">
    <property type="entry name" value="glycosyl hydrolase (family 31)"/>
    <property type="match status" value="1"/>
</dbReference>
<evidence type="ECO:0000313" key="9">
    <source>
        <dbReference type="Proteomes" id="UP000195607"/>
    </source>
</evidence>
<protein>
    <submittedName>
        <fullName evidence="8">Alpha-glucosidase</fullName>
    </submittedName>
</protein>
<dbReference type="Gene3D" id="3.20.20.80">
    <property type="entry name" value="Glycosidases"/>
    <property type="match status" value="1"/>
</dbReference>
<gene>
    <name evidence="8" type="ORF">CSP5_1644</name>
</gene>
<dbReference type="NCBIfam" id="NF040948">
    <property type="entry name" value="alpha_gluc_MalA"/>
    <property type="match status" value="1"/>
</dbReference>
<reference evidence="8 9" key="1">
    <citation type="submission" date="2016-04" db="EMBL/GenBank/DDBJ databases">
        <authorList>
            <person name="Evans L.H."/>
            <person name="Alamgir A."/>
            <person name="Owens N."/>
            <person name="Weber N.D."/>
            <person name="Virtaneva K."/>
            <person name="Barbian K."/>
            <person name="Babar A."/>
            <person name="Rosenke K."/>
        </authorList>
    </citation>
    <scope>NUCLEOTIDE SEQUENCE [LARGE SCALE GENOMIC DNA]</scope>
    <source>
        <strain evidence="9">S5(T) (JCM 30642 \VKM B-2941)</strain>
    </source>
</reference>
<evidence type="ECO:0000256" key="3">
    <source>
        <dbReference type="ARBA" id="ARBA00023295"/>
    </source>
</evidence>
<dbReference type="CDD" id="cd06604">
    <property type="entry name" value="GH31_glucosidase_II_MalA"/>
    <property type="match status" value="1"/>
</dbReference>
<dbReference type="Pfam" id="PF01055">
    <property type="entry name" value="Glyco_hydro_31_2nd"/>
    <property type="match status" value="1"/>
</dbReference>
<proteinExistence type="inferred from homology"/>
<dbReference type="PANTHER" id="PTHR22762:SF120">
    <property type="entry name" value="HETEROGLYCAN GLUCOSIDASE 1"/>
    <property type="match status" value="1"/>
</dbReference>
<dbReference type="Pfam" id="PF21365">
    <property type="entry name" value="Glyco_hydro_31_3rd"/>
    <property type="match status" value="1"/>
</dbReference>
<dbReference type="PROSITE" id="PS00129">
    <property type="entry name" value="GLYCOSYL_HYDROL_F31_1"/>
    <property type="match status" value="1"/>
</dbReference>
<organism evidence="8 9">
    <name type="scientific">Cuniculiplasma divulgatum</name>
    <dbReference type="NCBI Taxonomy" id="1673428"/>
    <lineage>
        <taxon>Archaea</taxon>
        <taxon>Methanobacteriati</taxon>
        <taxon>Thermoplasmatota</taxon>
        <taxon>Thermoplasmata</taxon>
        <taxon>Thermoplasmatales</taxon>
        <taxon>Cuniculiplasmataceae</taxon>
        <taxon>Cuniculiplasma</taxon>
    </lineage>
</organism>
<dbReference type="SUPFAM" id="SSF74650">
    <property type="entry name" value="Galactose mutarotase-like"/>
    <property type="match status" value="1"/>
</dbReference>
<dbReference type="InterPro" id="IPR000322">
    <property type="entry name" value="Glyco_hydro_31_TIM"/>
</dbReference>
<dbReference type="InterPro" id="IPR048395">
    <property type="entry name" value="Glyco_hydro_31_C"/>
</dbReference>
<keyword evidence="2 4" id="KW-0378">Hydrolase</keyword>
<dbReference type="CDD" id="cd14752">
    <property type="entry name" value="GH31_N"/>
    <property type="match status" value="1"/>
</dbReference>
<dbReference type="GeneID" id="41588886"/>
<dbReference type="GO" id="GO:0004553">
    <property type="term" value="F:hydrolase activity, hydrolyzing O-glycosyl compounds"/>
    <property type="evidence" value="ECO:0007669"/>
    <property type="project" value="InterPro"/>
</dbReference>
<keyword evidence="3 4" id="KW-0326">Glycosidase</keyword>
<evidence type="ECO:0000256" key="2">
    <source>
        <dbReference type="ARBA" id="ARBA00022801"/>
    </source>
</evidence>
<feature type="domain" description="Glycoside hydrolase family 31 N-terminal" evidence="6">
    <location>
        <begin position="12"/>
        <end position="126"/>
    </location>
</feature>
<dbReference type="InterPro" id="IPR011013">
    <property type="entry name" value="Gal_mutarotase_sf_dom"/>
</dbReference>
<dbReference type="SUPFAM" id="SSF51011">
    <property type="entry name" value="Glycosyl hydrolase domain"/>
    <property type="match status" value="1"/>
</dbReference>
<dbReference type="GO" id="GO:0005975">
    <property type="term" value="P:carbohydrate metabolic process"/>
    <property type="evidence" value="ECO:0007669"/>
    <property type="project" value="InterPro"/>
</dbReference>
<feature type="domain" description="Glycoside hydrolase family 31 TIM barrel" evidence="5">
    <location>
        <begin position="169"/>
        <end position="489"/>
    </location>
</feature>
<dbReference type="Gene3D" id="2.60.40.1180">
    <property type="entry name" value="Golgi alpha-mannosidase II"/>
    <property type="match status" value="1"/>
</dbReference>
<dbReference type="Proteomes" id="UP000195607">
    <property type="component" value="Chromosome I"/>
</dbReference>
<evidence type="ECO:0000256" key="1">
    <source>
        <dbReference type="ARBA" id="ARBA00007806"/>
    </source>
</evidence>
<feature type="domain" description="Glycosyl hydrolase family 31 C-terminal" evidence="7">
    <location>
        <begin position="498"/>
        <end position="579"/>
    </location>
</feature>
<accession>A0A1N5W5W3</accession>
<evidence type="ECO:0000313" key="8">
    <source>
        <dbReference type="EMBL" id="SIM79825.1"/>
    </source>
</evidence>
<dbReference type="InterPro" id="IPR013780">
    <property type="entry name" value="Glyco_hydro_b"/>
</dbReference>
<dbReference type="InterPro" id="IPR017853">
    <property type="entry name" value="GH"/>
</dbReference>
<dbReference type="InterPro" id="IPR053497">
    <property type="entry name" value="GH31_Enzymes"/>
</dbReference>
<dbReference type="GO" id="GO:0030246">
    <property type="term" value="F:carbohydrate binding"/>
    <property type="evidence" value="ECO:0007669"/>
    <property type="project" value="InterPro"/>
</dbReference>
<dbReference type="AlphaFoldDB" id="A0A1N5W5W3"/>
<dbReference type="SUPFAM" id="SSF51445">
    <property type="entry name" value="(Trans)glycosidases"/>
    <property type="match status" value="1"/>
</dbReference>
<name>A0A1N5W5W3_9ARCH</name>
<dbReference type="PANTHER" id="PTHR22762">
    <property type="entry name" value="ALPHA-GLUCOSIDASE"/>
    <property type="match status" value="1"/>
</dbReference>
<evidence type="ECO:0000259" key="6">
    <source>
        <dbReference type="Pfam" id="PF13802"/>
    </source>
</evidence>
<comment type="similarity">
    <text evidence="1 4">Belongs to the glycosyl hydrolase 31 family.</text>
</comment>
<evidence type="ECO:0000259" key="5">
    <source>
        <dbReference type="Pfam" id="PF01055"/>
    </source>
</evidence>
<evidence type="ECO:0000259" key="7">
    <source>
        <dbReference type="Pfam" id="PF21365"/>
    </source>
</evidence>
<dbReference type="InterPro" id="IPR025887">
    <property type="entry name" value="Glyco_hydro_31_N_dom"/>
</dbReference>